<dbReference type="EMBL" id="CP039350">
    <property type="protein sequence ID" value="QCD98425.1"/>
    <property type="molecule type" value="Genomic_DNA"/>
</dbReference>
<sequence>MVSKRKSFERQRSGKVPIQDHKRSYDDTKQAPISGLRNVINALWLNDHSSYLEAFVRRVVREELEKKIKDQAHLFPRKRVNEAGISGAKPFKLCFLNKLPKTIYTRSNIVAEDESLLQIALFDVRTKSVVKEGPLSSLKIEICVLNGEFGSDDSEEWTEEEFNSNISREREGREPLLIGERFITLKNGVACITKIAISDNSRWQRSRRFRIGVKGVPPTSIGEKIQEGRSEPVIVKDNRGECYKKHFPPFLDDELWRLKKIAKEGRIQKQFSLHGIHTVKDLLRQCISNEESLYKMLDIPKKSWLAITDHAKTCVVDDYKLYSYYSQELQIGLLFNSIYILVGVTFDWEIYYSPDILTPQEKHLVGIVKQQAYKNVNNLKMIDETKLNCLNLDACLKKARQSDTPNQCLQHMDMPTAQGEAVTFPDYSQPSISTSYTDEVMHDGQIYADSEPSTREMPHNSNVFDEFSSEIYNEEDSCDFDGSCFPFLEGGYSIENEKWEPTSGMFFGSYDGEEFSPYSTFINSSVDISSNGKPKAAWSSLISTSLKRCVRRRVFEACGVTMATKRTYDEEDHHSNDDINIQTVVKRRRAETIDHSLLAVLKPVLRELLEEVIPPMLQRYWSPCCRKCHNHEGGSSGGRDFQLCFVNGLPRQIFTMANLTAEDGGSLQIELRDAASQQRVDRVEFSSMKAQIYVLDGDFESQDWTAEEFDGNIVKPREGKGPLLRGQTFIKIEKGVGFIDKKRLKITDNSCTTRTKTFRLGVKIRGSNSLEAGIREAISEPFRVKDKRGEPMRKSERPALNDEVWRLRNIGKAGELRKQLSQNRIKTVKDLLRLDTIGLLRKKFSKINTWDKVIEHAKECELDDYERYSYTYRAMEPEISVSLVFNCIYELVEVIINGQHRSLQSLDSKEEECVRIIKAEAYSNVEHLEPIAATPTHGIVSKLRCTQPVSYSAPYQGLPLLAHQGQLEAWQSTSTSIIDEPWPLFLDEVESYFTPNPNPNQWEQPNIFSFPCSNDVASCSKSNQSFSLNTAEYMASKGKAKMVWQKQEEEKRGDQERSRENSRVSETWRIVRSFRYLRLNLNELQPYLVDSVRNMIRQELELQLATRPNSIQTEISGARRLLKLVFRNKLPDTIYTLSKLKDRDNNPLEVFLLDIESNSIVCDENDPLSSIKVKICVLDGEFGSDGDENWSKDEFNSKILRQRANKGQLLKGDTVIALKNGIGFIPTGLSFTDNSCWIRTRRFILGAKVAKSNLNDAIIIREGISKPFTVKDYRGELNKGKDPTLSDEIWHLKHISKKGKIYEELAKDGILTVGDLLKEHETNPSSLEQQACQSSRGLMQIEVINGIITHLLILSLAFINNLKGESVLL</sequence>
<dbReference type="PANTHER" id="PTHR31713:SF92">
    <property type="entry name" value="CALMODULIN-BINDING PROTEIN"/>
    <property type="match status" value="1"/>
</dbReference>
<keyword evidence="3" id="KW-0805">Transcription regulation</keyword>
<evidence type="ECO:0000256" key="6">
    <source>
        <dbReference type="ARBA" id="ARBA00023163"/>
    </source>
</evidence>
<dbReference type="GO" id="GO:0043565">
    <property type="term" value="F:sequence-specific DNA binding"/>
    <property type="evidence" value="ECO:0007669"/>
    <property type="project" value="TreeGrafter"/>
</dbReference>
<evidence type="ECO:0000313" key="11">
    <source>
        <dbReference type="Proteomes" id="UP000501690"/>
    </source>
</evidence>
<evidence type="ECO:0000256" key="8">
    <source>
        <dbReference type="SAM" id="MobiDB-lite"/>
    </source>
</evidence>
<protein>
    <submittedName>
        <fullName evidence="10">Calmodulin</fullName>
    </submittedName>
</protein>
<dbReference type="InterPro" id="IPR001202">
    <property type="entry name" value="WW_dom"/>
</dbReference>
<comment type="subcellular location">
    <subcellularLocation>
        <location evidence="1">Nucleus</location>
    </subcellularLocation>
</comment>
<keyword evidence="7" id="KW-0539">Nucleus</keyword>
<dbReference type="InterPro" id="IPR046831">
    <property type="entry name" value="Calmodulin_bind_N"/>
</dbReference>
<dbReference type="InterPro" id="IPR012416">
    <property type="entry name" value="CBP60"/>
</dbReference>
<dbReference type="GO" id="GO:0080142">
    <property type="term" value="P:regulation of salicylic acid biosynthetic process"/>
    <property type="evidence" value="ECO:0007669"/>
    <property type="project" value="TreeGrafter"/>
</dbReference>
<proteinExistence type="inferred from homology"/>
<keyword evidence="11" id="KW-1185">Reference proteome</keyword>
<dbReference type="InterPro" id="IPR046829">
    <property type="entry name" value="Calmod_bind_C"/>
</dbReference>
<keyword evidence="4" id="KW-0238">DNA-binding</keyword>
<dbReference type="GO" id="GO:0005634">
    <property type="term" value="C:nucleus"/>
    <property type="evidence" value="ECO:0007669"/>
    <property type="project" value="UniProtKB-SubCell"/>
</dbReference>
<name>A0A4D6MAR3_VIGUN</name>
<dbReference type="Pfam" id="PF20452">
    <property type="entry name" value="Calmod_bind_C"/>
    <property type="match status" value="2"/>
</dbReference>
<evidence type="ECO:0000256" key="7">
    <source>
        <dbReference type="ARBA" id="ARBA00023242"/>
    </source>
</evidence>
<gene>
    <name evidence="10" type="ORF">DEO72_LG6g3146</name>
</gene>
<organism evidence="10 11">
    <name type="scientific">Vigna unguiculata</name>
    <name type="common">Cowpea</name>
    <dbReference type="NCBI Taxonomy" id="3917"/>
    <lineage>
        <taxon>Eukaryota</taxon>
        <taxon>Viridiplantae</taxon>
        <taxon>Streptophyta</taxon>
        <taxon>Embryophyta</taxon>
        <taxon>Tracheophyta</taxon>
        <taxon>Spermatophyta</taxon>
        <taxon>Magnoliopsida</taxon>
        <taxon>eudicotyledons</taxon>
        <taxon>Gunneridae</taxon>
        <taxon>Pentapetalae</taxon>
        <taxon>rosids</taxon>
        <taxon>fabids</taxon>
        <taxon>Fabales</taxon>
        <taxon>Fabaceae</taxon>
        <taxon>Papilionoideae</taxon>
        <taxon>50 kb inversion clade</taxon>
        <taxon>NPAAA clade</taxon>
        <taxon>indigoferoid/millettioid clade</taxon>
        <taxon>Phaseoleae</taxon>
        <taxon>Vigna</taxon>
    </lineage>
</organism>
<keyword evidence="6" id="KW-0804">Transcription</keyword>
<dbReference type="InterPro" id="IPR046830">
    <property type="entry name" value="Calmod_bind_M"/>
</dbReference>
<evidence type="ECO:0000256" key="5">
    <source>
        <dbReference type="ARBA" id="ARBA00023159"/>
    </source>
</evidence>
<reference evidence="10 11" key="1">
    <citation type="submission" date="2019-04" db="EMBL/GenBank/DDBJ databases">
        <title>An improved genome assembly and genetic linkage map for asparagus bean, Vigna unguiculata ssp. sesquipedialis.</title>
        <authorList>
            <person name="Xia Q."/>
            <person name="Zhang R."/>
            <person name="Dong Y."/>
        </authorList>
    </citation>
    <scope>NUCLEOTIDE SEQUENCE [LARGE SCALE GENOMIC DNA]</scope>
    <source>
        <tissue evidence="10">Leaf</tissue>
    </source>
</reference>
<dbReference type="GO" id="GO:0005516">
    <property type="term" value="F:calmodulin binding"/>
    <property type="evidence" value="ECO:0007669"/>
    <property type="project" value="InterPro"/>
</dbReference>
<dbReference type="Pfam" id="PF20451">
    <property type="entry name" value="Calmod_bind_M"/>
    <property type="match status" value="3"/>
</dbReference>
<dbReference type="Pfam" id="PF07887">
    <property type="entry name" value="Calmodulin_bind"/>
    <property type="match status" value="3"/>
</dbReference>
<feature type="region of interest" description="Disordered" evidence="8">
    <location>
        <begin position="1"/>
        <end position="28"/>
    </location>
</feature>
<evidence type="ECO:0000313" key="10">
    <source>
        <dbReference type="EMBL" id="QCD98425.1"/>
    </source>
</evidence>
<evidence type="ECO:0000256" key="3">
    <source>
        <dbReference type="ARBA" id="ARBA00023015"/>
    </source>
</evidence>
<evidence type="ECO:0000259" key="9">
    <source>
        <dbReference type="PROSITE" id="PS01159"/>
    </source>
</evidence>
<comment type="similarity">
    <text evidence="2">Belongs to the plant ACBP60 protein family.</text>
</comment>
<evidence type="ECO:0000256" key="4">
    <source>
        <dbReference type="ARBA" id="ARBA00023125"/>
    </source>
</evidence>
<dbReference type="PANTHER" id="PTHR31713">
    <property type="entry name" value="OS02G0177800 PROTEIN"/>
    <property type="match status" value="1"/>
</dbReference>
<keyword evidence="5" id="KW-0010">Activator</keyword>
<evidence type="ECO:0000256" key="2">
    <source>
        <dbReference type="ARBA" id="ARBA00007214"/>
    </source>
</evidence>
<accession>A0A4D6MAR3</accession>
<feature type="domain" description="WW" evidence="9">
    <location>
        <begin position="982"/>
        <end position="1005"/>
    </location>
</feature>
<dbReference type="PROSITE" id="PS01159">
    <property type="entry name" value="WW_DOMAIN_1"/>
    <property type="match status" value="1"/>
</dbReference>
<dbReference type="GO" id="GO:0003700">
    <property type="term" value="F:DNA-binding transcription factor activity"/>
    <property type="evidence" value="ECO:0007669"/>
    <property type="project" value="TreeGrafter"/>
</dbReference>
<dbReference type="Proteomes" id="UP000501690">
    <property type="component" value="Linkage Group LG6"/>
</dbReference>
<evidence type="ECO:0000256" key="1">
    <source>
        <dbReference type="ARBA" id="ARBA00004123"/>
    </source>
</evidence>